<reference evidence="3" key="1">
    <citation type="submission" date="2018-07" db="EMBL/GenBank/DDBJ databases">
        <authorList>
            <person name="Ashton P.M."/>
            <person name="Dallman T."/>
            <person name="Nair S."/>
            <person name="De Pinna E."/>
            <person name="Peters T."/>
            <person name="Grant K."/>
        </authorList>
    </citation>
    <scope>NUCLEOTIDE SEQUENCE</scope>
    <source>
        <strain evidence="3">142535</strain>
    </source>
</reference>
<organism evidence="3">
    <name type="scientific">Salmonella muenchen</name>
    <dbReference type="NCBI Taxonomy" id="596"/>
    <lineage>
        <taxon>Bacteria</taxon>
        <taxon>Pseudomonadati</taxon>
        <taxon>Pseudomonadota</taxon>
        <taxon>Gammaproteobacteria</taxon>
        <taxon>Enterobacterales</taxon>
        <taxon>Enterobacteriaceae</taxon>
        <taxon>Salmonella</taxon>
    </lineage>
</organism>
<dbReference type="InterPro" id="IPR057113">
    <property type="entry name" value="Phage_H_T_join_N"/>
</dbReference>
<proteinExistence type="predicted"/>
<dbReference type="InterPro" id="IPR057114">
    <property type="entry name" value="Phage_H_T_join_C"/>
</dbReference>
<feature type="domain" description="Putative phage head-tail joining protein N-terminal" evidence="1">
    <location>
        <begin position="42"/>
        <end position="210"/>
    </location>
</feature>
<evidence type="ECO:0000313" key="3">
    <source>
        <dbReference type="EMBL" id="EBS0563355.1"/>
    </source>
</evidence>
<accession>A0A5U8XNG3</accession>
<evidence type="ECO:0000259" key="1">
    <source>
        <dbReference type="Pfam" id="PF24214"/>
    </source>
</evidence>
<dbReference type="Pfam" id="PF24214">
    <property type="entry name" value="Phage_H_T_join_2"/>
    <property type="match status" value="1"/>
</dbReference>
<dbReference type="Pfam" id="PF24215">
    <property type="entry name" value="H_T_assoc"/>
    <property type="match status" value="1"/>
</dbReference>
<evidence type="ECO:0008006" key="4">
    <source>
        <dbReference type="Google" id="ProtNLM"/>
    </source>
</evidence>
<sequence length="444" mass="51186">MQFIQAGGRQKSEVVTVEPPRPEITKAKDGVVEKTNITTEPSRTTVVDLERIPKRHLLQYTSGSPWPVDYYHRLSGINDPKAFFDPSVDNATQQFEEIKGQILRVGSALSWNQDSKSKEFTITGEATLANSIIPTEGDIFIADIGDARRGIFAVNSTQRNAYNKIATYQITYTMLYETTPETDRALQAAIKRTFFYVADRAWVSEDTLLTQDEYNTFLSVRGELEYLENMYVRMFYDQEIGSLRQPVTARKNYDVFLTQFVRDIGLNRTPDELTIYPHTPYRHDDMFTVWKALIWHNASMLAQCHKDGKWFQVQTFRTYQVPNTVGWSRVQSTVFFDGHLRLKNIPDSVPDFEAVEDRRSDFTGTVLKDLPLFVKPSLTPYVFSEAFYGGSYASVLEYAIQLYLKKDKLRADVPLKLAEECKRLPLTAQFYYAPVVYLLLKYVR</sequence>
<evidence type="ECO:0000259" key="2">
    <source>
        <dbReference type="Pfam" id="PF24215"/>
    </source>
</evidence>
<gene>
    <name evidence="3" type="ORF">DTU56_09510</name>
</gene>
<dbReference type="EMBL" id="AAGUDP010000006">
    <property type="protein sequence ID" value="EBS0563355.1"/>
    <property type="molecule type" value="Genomic_DNA"/>
</dbReference>
<name>A0A5U8XNG3_SALMU</name>
<feature type="domain" description="Putative phage head-tail joining protein C-terminal" evidence="2">
    <location>
        <begin position="225"/>
        <end position="443"/>
    </location>
</feature>
<protein>
    <recommendedName>
        <fullName evidence="4">Virion structural protein</fullName>
    </recommendedName>
</protein>
<dbReference type="AlphaFoldDB" id="A0A5U8XNG3"/>
<comment type="caution">
    <text evidence="3">The sequence shown here is derived from an EMBL/GenBank/DDBJ whole genome shotgun (WGS) entry which is preliminary data.</text>
</comment>